<accession>A0A1P8JXK0</accession>
<evidence type="ECO:0000313" key="1">
    <source>
        <dbReference type="EMBL" id="APW38489.1"/>
    </source>
</evidence>
<proteinExistence type="predicted"/>
<dbReference type="RefSeq" id="WP_076200368.1">
    <property type="nucleotide sequence ID" value="NZ_CP019236.1"/>
</dbReference>
<evidence type="ECO:0000313" key="2">
    <source>
        <dbReference type="Proteomes" id="UP000186609"/>
    </source>
</evidence>
<name>A0A1P8JXK0_9BURK</name>
<evidence type="ECO:0008006" key="3">
    <source>
        <dbReference type="Google" id="ProtNLM"/>
    </source>
</evidence>
<dbReference type="OrthoDB" id="9787478at2"/>
<dbReference type="STRING" id="1842727.RD110_15820"/>
<dbReference type="InterPro" id="IPR011101">
    <property type="entry name" value="DUF5131"/>
</dbReference>
<dbReference type="Proteomes" id="UP000186609">
    <property type="component" value="Chromosome"/>
</dbReference>
<dbReference type="EMBL" id="CP019236">
    <property type="protein sequence ID" value="APW38489.1"/>
    <property type="molecule type" value="Genomic_DNA"/>
</dbReference>
<dbReference type="AlphaFoldDB" id="A0A1P8JXK0"/>
<organism evidence="1 2">
    <name type="scientific">Rhodoferax koreensis</name>
    <dbReference type="NCBI Taxonomy" id="1842727"/>
    <lineage>
        <taxon>Bacteria</taxon>
        <taxon>Pseudomonadati</taxon>
        <taxon>Pseudomonadota</taxon>
        <taxon>Betaproteobacteria</taxon>
        <taxon>Burkholderiales</taxon>
        <taxon>Comamonadaceae</taxon>
        <taxon>Rhodoferax</taxon>
    </lineage>
</organism>
<sequence>MSAASKIEWTDSTLNWWEGCTKVGPGCNHCYAEARNARFGGGQSVNWGPGAPRRLTSEHNRNSLRRWNKREFFQCGDCGARSEGKPFMDFGPNMGAGDHGAECPDCGSRDMDPVRRRVFCSSLSDVFDNEVPQEWRDAFFAEMEAATNLDLLVLTKRIGNVRKMVPVRWLQPGGWPAHVWLGATIVNQPEADRDITKLLQVPARVRFLSMEPLLGAVNLTSIPVAGSGHHEFDPIITANVLRRADRDAPAVHWVIVGGESGPGARPMHPHWARSLRDQCESAGVPFLFKQWGEFAPSERTMAEVAKSDKKLSCVPLVPGQPFPLGVVDHVGKKAAGRMLDGRTWEGFPA</sequence>
<dbReference type="Pfam" id="PF07505">
    <property type="entry name" value="DUF5131"/>
    <property type="match status" value="1"/>
</dbReference>
<protein>
    <recommendedName>
        <fullName evidence="3">Phage Gp37/Gp68 family protein</fullName>
    </recommendedName>
</protein>
<keyword evidence="2" id="KW-1185">Reference proteome</keyword>
<dbReference type="KEGG" id="rhy:RD110_15820"/>
<gene>
    <name evidence="1" type="ORF">RD110_15820</name>
</gene>
<reference evidence="1 2" key="1">
    <citation type="submission" date="2017-01" db="EMBL/GenBank/DDBJ databases">
        <authorList>
            <person name="Mah S.A."/>
            <person name="Swanson W.J."/>
            <person name="Moy G.W."/>
            <person name="Vacquier V.D."/>
        </authorList>
    </citation>
    <scope>NUCLEOTIDE SEQUENCE [LARGE SCALE GENOMIC DNA]</scope>
    <source>
        <strain evidence="1 2">DCY110</strain>
    </source>
</reference>